<name>A0ABD5IYE1_9BACL</name>
<keyword evidence="1" id="KW-0472">Membrane</keyword>
<feature type="transmembrane region" description="Helical" evidence="1">
    <location>
        <begin position="61"/>
        <end position="81"/>
    </location>
</feature>
<evidence type="ECO:0000313" key="3">
    <source>
        <dbReference type="Proteomes" id="UP001339962"/>
    </source>
</evidence>
<protein>
    <recommendedName>
        <fullName evidence="4">Intracellular septation protein A</fullName>
    </recommendedName>
</protein>
<dbReference type="AlphaFoldDB" id="A0ABD5IYE1"/>
<evidence type="ECO:0000256" key="1">
    <source>
        <dbReference type="SAM" id="Phobius"/>
    </source>
</evidence>
<feature type="transmembrane region" description="Helical" evidence="1">
    <location>
        <begin position="36"/>
        <end position="55"/>
    </location>
</feature>
<dbReference type="RefSeq" id="WP_328219394.1">
    <property type="nucleotide sequence ID" value="NZ_JARTLI010000045.1"/>
</dbReference>
<dbReference type="Proteomes" id="UP001339962">
    <property type="component" value="Unassembled WGS sequence"/>
</dbReference>
<keyword evidence="1" id="KW-1133">Transmembrane helix</keyword>
<evidence type="ECO:0000313" key="2">
    <source>
        <dbReference type="EMBL" id="MED5053392.1"/>
    </source>
</evidence>
<organism evidence="2 3">
    <name type="scientific">Anoxybacteroides rupiense</name>
    <dbReference type="NCBI Taxonomy" id="311460"/>
    <lineage>
        <taxon>Bacteria</taxon>
        <taxon>Bacillati</taxon>
        <taxon>Bacillota</taxon>
        <taxon>Bacilli</taxon>
        <taxon>Bacillales</taxon>
        <taxon>Anoxybacillaceae</taxon>
        <taxon>Anoxybacteroides</taxon>
    </lineage>
</organism>
<keyword evidence="1" id="KW-0812">Transmembrane</keyword>
<reference evidence="2 3" key="1">
    <citation type="submission" date="2023-03" db="EMBL/GenBank/DDBJ databases">
        <title>Bacillus Genome Sequencing.</title>
        <authorList>
            <person name="Dunlap C."/>
        </authorList>
    </citation>
    <scope>NUCLEOTIDE SEQUENCE [LARGE SCALE GENOMIC DNA]</scope>
    <source>
        <strain evidence="2 3">NRS-38</strain>
    </source>
</reference>
<proteinExistence type="predicted"/>
<sequence>MNWIAWFIIAFEIGFWVFIIAGLFARYVFKQQKLGIYLLAMSPIVDLVLLIATSFDLYRGATATIAHGLAAVYIGVSIAFGKSMVRWADERFQYYVAKTGPKPVKRYGLDYAKHYFKGWIRHVLSYMIGCGMIGIIDWLIDDIERTAALVQIAKVWTIVLIVDFLISISYFIFPRKKPEEG</sequence>
<accession>A0ABD5IYE1</accession>
<comment type="caution">
    <text evidence="2">The sequence shown here is derived from an EMBL/GenBank/DDBJ whole genome shotgun (WGS) entry which is preliminary data.</text>
</comment>
<feature type="transmembrane region" description="Helical" evidence="1">
    <location>
        <begin position="123"/>
        <end position="140"/>
    </location>
</feature>
<feature type="transmembrane region" description="Helical" evidence="1">
    <location>
        <begin position="152"/>
        <end position="173"/>
    </location>
</feature>
<dbReference type="EMBL" id="JARTLI010000045">
    <property type="protein sequence ID" value="MED5053392.1"/>
    <property type="molecule type" value="Genomic_DNA"/>
</dbReference>
<feature type="transmembrane region" description="Helical" evidence="1">
    <location>
        <begin position="6"/>
        <end position="29"/>
    </location>
</feature>
<evidence type="ECO:0008006" key="4">
    <source>
        <dbReference type="Google" id="ProtNLM"/>
    </source>
</evidence>
<gene>
    <name evidence="2" type="ORF">P9850_16475</name>
</gene>